<dbReference type="RefSeq" id="WP_088764731.1">
    <property type="nucleotide sequence ID" value="NZ_CP022123.1"/>
</dbReference>
<evidence type="ECO:0000259" key="11">
    <source>
        <dbReference type="PROSITE" id="PS51900"/>
    </source>
</evidence>
<dbReference type="Gene3D" id="1.10.150.130">
    <property type="match status" value="1"/>
</dbReference>
<dbReference type="GO" id="GO:0006310">
    <property type="term" value="P:DNA recombination"/>
    <property type="evidence" value="ECO:0007669"/>
    <property type="project" value="UniProtKB-KW"/>
</dbReference>
<dbReference type="InterPro" id="IPR050090">
    <property type="entry name" value="Tyrosine_recombinase_XerCD"/>
</dbReference>
<dbReference type="GO" id="GO:0003677">
    <property type="term" value="F:DNA binding"/>
    <property type="evidence" value="ECO:0007669"/>
    <property type="project" value="UniProtKB-UniRule"/>
</dbReference>
<evidence type="ECO:0000256" key="8">
    <source>
        <dbReference type="ARBA" id="ARBA00023306"/>
    </source>
</evidence>
<dbReference type="PROSITE" id="PS51898">
    <property type="entry name" value="TYR_RECOMBINASE"/>
    <property type="match status" value="1"/>
</dbReference>
<dbReference type="InterPro" id="IPR010998">
    <property type="entry name" value="Integrase_recombinase_N"/>
</dbReference>
<proteinExistence type="predicted"/>
<dbReference type="PANTHER" id="PTHR30349:SF77">
    <property type="entry name" value="TYROSINE RECOMBINASE XERC"/>
    <property type="match status" value="1"/>
</dbReference>
<dbReference type="Proteomes" id="UP000197638">
    <property type="component" value="Chromosome"/>
</dbReference>
<gene>
    <name evidence="12" type="ORF">CBG61_01635</name>
</gene>
<dbReference type="InterPro" id="IPR004107">
    <property type="entry name" value="Integrase_SAM-like_N"/>
</dbReference>
<dbReference type="EMBL" id="CP022123">
    <property type="protein sequence ID" value="ASG27766.1"/>
    <property type="molecule type" value="Genomic_DNA"/>
</dbReference>
<reference evidence="12 13" key="1">
    <citation type="submission" date="2017-06" db="EMBL/GenBank/DDBJ databases">
        <title>Genome sequencing of Fusobacterium nucleatum subsp. polymorphum KCOM 1275 (=ChDC F310).</title>
        <authorList>
            <person name="Kook J.-K."/>
            <person name="Park S.-N."/>
            <person name="Lim Y.K."/>
            <person name="Roh H."/>
        </authorList>
    </citation>
    <scope>NUCLEOTIDE SEQUENCE [LARGE SCALE GENOMIC DNA]</scope>
    <source>
        <strain evidence="12 13">KCOM 1275</strain>
    </source>
</reference>
<sequence length="296" mass="35282">MTEKINIEKSIKNFIFYLEFEENKKNNTVISIRKDLNNFLEYLNKKKLVTLDKLDELVIKEYLIELKDSKLSNSTYNRRLSSIKKFYKYLINNNLKEKGKEILIEGIKSDEKKLEYLNPDEINLLREEMKEESFNVLRDRLMFELLYSSGMTVAELLSLGELNFNLEKREVYLLKNKISKVLYFSQTCKEVYLKFLVAKKEKFKEEDNSSIIFVNNSNMRLTDRSIRRLINKYSKKANLQKEVSPYTLRHSFCLYMLKNGMPKEYLAKLLDLKSIGLLDIYEDLCKKELRTVNKNI</sequence>
<dbReference type="Pfam" id="PF00589">
    <property type="entry name" value="Phage_integrase"/>
    <property type="match status" value="1"/>
</dbReference>
<feature type="domain" description="Tyr recombinase" evidence="10">
    <location>
        <begin position="112"/>
        <end position="294"/>
    </location>
</feature>
<dbReference type="InterPro" id="IPR044068">
    <property type="entry name" value="CB"/>
</dbReference>
<dbReference type="PANTHER" id="PTHR30349">
    <property type="entry name" value="PHAGE INTEGRASE-RELATED"/>
    <property type="match status" value="1"/>
</dbReference>
<dbReference type="PROSITE" id="PS51900">
    <property type="entry name" value="CB"/>
    <property type="match status" value="1"/>
</dbReference>
<feature type="domain" description="Core-binding (CB)" evidence="11">
    <location>
        <begin position="5"/>
        <end position="91"/>
    </location>
</feature>
<accession>A0A241PZ39</accession>
<dbReference type="AlphaFoldDB" id="A0A241PZ39"/>
<dbReference type="SUPFAM" id="SSF56349">
    <property type="entry name" value="DNA breaking-rejoining enzymes"/>
    <property type="match status" value="1"/>
</dbReference>
<keyword evidence="3" id="KW-0132">Cell division</keyword>
<dbReference type="GO" id="GO:0007059">
    <property type="term" value="P:chromosome segregation"/>
    <property type="evidence" value="ECO:0007669"/>
    <property type="project" value="UniProtKB-KW"/>
</dbReference>
<evidence type="ECO:0000259" key="10">
    <source>
        <dbReference type="PROSITE" id="PS51898"/>
    </source>
</evidence>
<keyword evidence="5" id="KW-0229">DNA integration</keyword>
<dbReference type="GO" id="GO:0051301">
    <property type="term" value="P:cell division"/>
    <property type="evidence" value="ECO:0007669"/>
    <property type="project" value="UniProtKB-KW"/>
</dbReference>
<evidence type="ECO:0000313" key="13">
    <source>
        <dbReference type="Proteomes" id="UP000197638"/>
    </source>
</evidence>
<evidence type="ECO:0000256" key="4">
    <source>
        <dbReference type="ARBA" id="ARBA00022829"/>
    </source>
</evidence>
<evidence type="ECO:0000256" key="7">
    <source>
        <dbReference type="ARBA" id="ARBA00023172"/>
    </source>
</evidence>
<evidence type="ECO:0000256" key="3">
    <source>
        <dbReference type="ARBA" id="ARBA00022618"/>
    </source>
</evidence>
<dbReference type="InterPro" id="IPR013762">
    <property type="entry name" value="Integrase-like_cat_sf"/>
</dbReference>
<protein>
    <submittedName>
        <fullName evidence="12">Integrase</fullName>
    </submittedName>
</protein>
<evidence type="ECO:0000256" key="9">
    <source>
        <dbReference type="PROSITE-ProRule" id="PRU01248"/>
    </source>
</evidence>
<name>A0A241PZ39_FUSNP</name>
<evidence type="ECO:0000256" key="5">
    <source>
        <dbReference type="ARBA" id="ARBA00022908"/>
    </source>
</evidence>
<keyword evidence="8" id="KW-0131">Cell cycle</keyword>
<evidence type="ECO:0000313" key="12">
    <source>
        <dbReference type="EMBL" id="ASG27766.1"/>
    </source>
</evidence>
<dbReference type="InterPro" id="IPR002104">
    <property type="entry name" value="Integrase_catalytic"/>
</dbReference>
<keyword evidence="6 9" id="KW-0238">DNA-binding</keyword>
<dbReference type="Gene3D" id="1.10.443.10">
    <property type="entry name" value="Intergrase catalytic core"/>
    <property type="match status" value="1"/>
</dbReference>
<dbReference type="GO" id="GO:0015074">
    <property type="term" value="P:DNA integration"/>
    <property type="evidence" value="ECO:0007669"/>
    <property type="project" value="UniProtKB-KW"/>
</dbReference>
<keyword evidence="7" id="KW-0233">DNA recombination</keyword>
<comment type="subcellular location">
    <subcellularLocation>
        <location evidence="1">Cytoplasm</location>
    </subcellularLocation>
</comment>
<evidence type="ECO:0000256" key="1">
    <source>
        <dbReference type="ARBA" id="ARBA00004496"/>
    </source>
</evidence>
<keyword evidence="4" id="KW-0159">Chromosome partition</keyword>
<keyword evidence="2" id="KW-0963">Cytoplasm</keyword>
<dbReference type="InterPro" id="IPR011010">
    <property type="entry name" value="DNA_brk_join_enz"/>
</dbReference>
<organism evidence="12 13">
    <name type="scientific">Fusobacterium nucleatum subsp. polymorphum</name>
    <name type="common">Fusobacterium polymorphum</name>
    <dbReference type="NCBI Taxonomy" id="76857"/>
    <lineage>
        <taxon>Bacteria</taxon>
        <taxon>Fusobacteriati</taxon>
        <taxon>Fusobacteriota</taxon>
        <taxon>Fusobacteriia</taxon>
        <taxon>Fusobacteriales</taxon>
        <taxon>Fusobacteriaceae</taxon>
        <taxon>Fusobacterium</taxon>
    </lineage>
</organism>
<dbReference type="Pfam" id="PF02899">
    <property type="entry name" value="Phage_int_SAM_1"/>
    <property type="match status" value="1"/>
</dbReference>
<evidence type="ECO:0000256" key="2">
    <source>
        <dbReference type="ARBA" id="ARBA00022490"/>
    </source>
</evidence>
<dbReference type="GO" id="GO:0005737">
    <property type="term" value="C:cytoplasm"/>
    <property type="evidence" value="ECO:0007669"/>
    <property type="project" value="UniProtKB-SubCell"/>
</dbReference>
<evidence type="ECO:0000256" key="6">
    <source>
        <dbReference type="ARBA" id="ARBA00023125"/>
    </source>
</evidence>